<organism evidence="2">
    <name type="scientific">Utricularia reniformis</name>
    <dbReference type="NCBI Taxonomy" id="192314"/>
    <lineage>
        <taxon>Eukaryota</taxon>
        <taxon>Viridiplantae</taxon>
        <taxon>Streptophyta</taxon>
        <taxon>Embryophyta</taxon>
        <taxon>Tracheophyta</taxon>
        <taxon>Spermatophyta</taxon>
        <taxon>Magnoliopsida</taxon>
        <taxon>eudicotyledons</taxon>
        <taxon>Gunneridae</taxon>
        <taxon>Pentapetalae</taxon>
        <taxon>asterids</taxon>
        <taxon>lamiids</taxon>
        <taxon>Lamiales</taxon>
        <taxon>Lentibulariaceae</taxon>
        <taxon>Utricularia</taxon>
    </lineage>
</organism>
<dbReference type="AlphaFoldDB" id="A0A1Y0B2K6"/>
<proteinExistence type="predicted"/>
<evidence type="ECO:0000256" key="1">
    <source>
        <dbReference type="SAM" id="SignalP"/>
    </source>
</evidence>
<geneLocation type="mitochondrion" evidence="2"/>
<feature type="signal peptide" evidence="1">
    <location>
        <begin position="1"/>
        <end position="20"/>
    </location>
</feature>
<keyword evidence="2" id="KW-0496">Mitochondrion</keyword>
<keyword evidence="1" id="KW-0732">Signal</keyword>
<accession>A0A1Y0B2K6</accession>
<name>A0A1Y0B2K6_9LAMI</name>
<dbReference type="EMBL" id="KY774314">
    <property type="protein sequence ID" value="ART31682.1"/>
    <property type="molecule type" value="Genomic_DNA"/>
</dbReference>
<reference evidence="2" key="1">
    <citation type="submission" date="2017-03" db="EMBL/GenBank/DDBJ databases">
        <title>The mitochondrial genome of the carnivorous plant Utricularia reniformis (Lentibulariaceae): structure, comparative analysis and evolutionary landmarks.</title>
        <authorList>
            <person name="Silva S.R."/>
            <person name="Alvarenga D.O."/>
            <person name="Michael T.P."/>
            <person name="Miranda V.F.O."/>
            <person name="Varani A.M."/>
        </authorList>
    </citation>
    <scope>NUCLEOTIDE SEQUENCE</scope>
</reference>
<protein>
    <submittedName>
        <fullName evidence="2">Uncharacterized protein</fullName>
    </submittedName>
</protein>
<gene>
    <name evidence="2" type="ORF">AEK19_MT1491</name>
</gene>
<evidence type="ECO:0000313" key="2">
    <source>
        <dbReference type="EMBL" id="ART31682.1"/>
    </source>
</evidence>
<sequence>MLVPLLLVIIDFLILQLIFNSGCTMHDFTGLSHLSLLCQLSL</sequence>
<feature type="chain" id="PRO_5012101129" evidence="1">
    <location>
        <begin position="21"/>
        <end position="42"/>
    </location>
</feature>